<gene>
    <name evidence="2" type="ORF">DLJ53_23025</name>
</gene>
<evidence type="ECO:0000256" key="1">
    <source>
        <dbReference type="SAM" id="SignalP"/>
    </source>
</evidence>
<organism evidence="2 3">
    <name type="scientific">Acuticoccus sediminis</name>
    <dbReference type="NCBI Taxonomy" id="2184697"/>
    <lineage>
        <taxon>Bacteria</taxon>
        <taxon>Pseudomonadati</taxon>
        <taxon>Pseudomonadota</taxon>
        <taxon>Alphaproteobacteria</taxon>
        <taxon>Hyphomicrobiales</taxon>
        <taxon>Amorphaceae</taxon>
        <taxon>Acuticoccus</taxon>
    </lineage>
</organism>
<name>A0A8B2NQD4_9HYPH</name>
<dbReference type="AlphaFoldDB" id="A0A8B2NQD4"/>
<keyword evidence="1" id="KW-0732">Signal</keyword>
<evidence type="ECO:0000313" key="3">
    <source>
        <dbReference type="Proteomes" id="UP000249590"/>
    </source>
</evidence>
<dbReference type="OrthoDB" id="7872744at2"/>
<evidence type="ECO:0008006" key="4">
    <source>
        <dbReference type="Google" id="ProtNLM"/>
    </source>
</evidence>
<reference evidence="2 3" key="1">
    <citation type="submission" date="2018-05" db="EMBL/GenBank/DDBJ databases">
        <title>Acuticoccus sediminis sp. nov., isolated from deep-sea sediment of Indian Ocean.</title>
        <authorList>
            <person name="Liu X."/>
            <person name="Lai Q."/>
            <person name="Du Y."/>
            <person name="Sun F."/>
            <person name="Zhang X."/>
            <person name="Wang S."/>
            <person name="Shao Z."/>
        </authorList>
    </citation>
    <scope>NUCLEOTIDE SEQUENCE [LARGE SCALE GENOMIC DNA]</scope>
    <source>
        <strain evidence="2 3">PTG4-2</strain>
    </source>
</reference>
<dbReference type="RefSeq" id="WP_111349579.1">
    <property type="nucleotide sequence ID" value="NZ_JAIWKD010000006.1"/>
</dbReference>
<accession>A0A8B2NQD4</accession>
<evidence type="ECO:0000313" key="2">
    <source>
        <dbReference type="EMBL" id="RAH99402.1"/>
    </source>
</evidence>
<proteinExistence type="predicted"/>
<dbReference type="Proteomes" id="UP000249590">
    <property type="component" value="Unassembled WGS sequence"/>
</dbReference>
<sequence>MPCLRIIAAAPLCLVLVGCNTADLGLFKAKEPEAVYVEVPIYIKGPPTAWQKEAIIGYVRNEFRDPYSIRDAEISAYGMQAESSTRERTIVCVQLNAKNGYGGYAGRQIVQFELGPRSVRSASEDHAQCTEMNGRGLSYQPFPELENLGRL</sequence>
<keyword evidence="3" id="KW-1185">Reference proteome</keyword>
<dbReference type="EMBL" id="QHHQ01000005">
    <property type="protein sequence ID" value="RAH99402.1"/>
    <property type="molecule type" value="Genomic_DNA"/>
</dbReference>
<dbReference type="PROSITE" id="PS51257">
    <property type="entry name" value="PROKAR_LIPOPROTEIN"/>
    <property type="match status" value="1"/>
</dbReference>
<feature type="signal peptide" evidence="1">
    <location>
        <begin position="1"/>
        <end position="22"/>
    </location>
</feature>
<feature type="chain" id="PRO_5032538204" description="Lipoprotein" evidence="1">
    <location>
        <begin position="23"/>
        <end position="151"/>
    </location>
</feature>
<comment type="caution">
    <text evidence="2">The sequence shown here is derived from an EMBL/GenBank/DDBJ whole genome shotgun (WGS) entry which is preliminary data.</text>
</comment>
<protein>
    <recommendedName>
        <fullName evidence="4">Lipoprotein</fullName>
    </recommendedName>
</protein>